<evidence type="ECO:0000313" key="2">
    <source>
        <dbReference type="RefSeq" id="XP_016513955.1"/>
    </source>
</evidence>
<name>A0A1S4DKN5_TOBAC</name>
<dbReference type="OMA" id="YLWEKSV"/>
<dbReference type="SMR" id="A0A1S4DKN5"/>
<dbReference type="KEGG" id="nta:107830819"/>
<gene>
    <name evidence="2" type="primary">LOC107830819</name>
</gene>
<dbReference type="GO" id="GO:0005096">
    <property type="term" value="F:GTPase activator activity"/>
    <property type="evidence" value="ECO:0000318"/>
    <property type="project" value="GO_Central"/>
</dbReference>
<dbReference type="InterPro" id="IPR035969">
    <property type="entry name" value="Rab-GAP_TBC_sf"/>
</dbReference>
<sequence length="145" mass="16687">MFQDKLIFQMISETITTCNVYLGLDVVRTDGTLVFYENEANQAKLWDTLAVYAWMDKDIGYVQGMSDICSPMVILLESEADAFWCFERAMRRLRENFKCTTSSMGVQTQLSTLAQIVKTVDPKLHHHLGKGIPFFVNSLNRYSRK</sequence>
<dbReference type="PANTHER" id="PTHR22957">
    <property type="entry name" value="TBC1 DOMAIN FAMILY MEMBER GTPASE-ACTIVATING PROTEIN"/>
    <property type="match status" value="1"/>
</dbReference>
<dbReference type="PROSITE" id="PS50086">
    <property type="entry name" value="TBC_RABGAP"/>
    <property type="match status" value="1"/>
</dbReference>
<proteinExistence type="predicted"/>
<feature type="domain" description="Rab-GAP TBC" evidence="1">
    <location>
        <begin position="1"/>
        <end position="145"/>
    </location>
</feature>
<dbReference type="SUPFAM" id="SSF47923">
    <property type="entry name" value="Ypt/Rab-GAP domain of gyp1p"/>
    <property type="match status" value="1"/>
</dbReference>
<dbReference type="STRING" id="4097.A0A1S4DKN5"/>
<dbReference type="InterPro" id="IPR000195">
    <property type="entry name" value="Rab-GAP-TBC_dom"/>
</dbReference>
<dbReference type="AlphaFoldDB" id="A0A1S4DKN5"/>
<accession>A0A1S4DKN5</accession>
<dbReference type="RefSeq" id="XP_016513955.1">
    <property type="nucleotide sequence ID" value="XM_016658469.1"/>
</dbReference>
<dbReference type="Gene3D" id="1.10.8.270">
    <property type="entry name" value="putative rabgap domain of human tbc1 domain family member 14 like domains"/>
    <property type="match status" value="1"/>
</dbReference>
<evidence type="ECO:0000259" key="1">
    <source>
        <dbReference type="PROSITE" id="PS50086"/>
    </source>
</evidence>
<protein>
    <submittedName>
        <fullName evidence="2">TBC1 domain family member 15-like isoform X1</fullName>
    </submittedName>
</protein>
<dbReference type="PaxDb" id="4097-A0A1S4DKN5"/>
<dbReference type="Pfam" id="PF00566">
    <property type="entry name" value="RabGAP-TBC"/>
    <property type="match status" value="1"/>
</dbReference>
<organism evidence="2">
    <name type="scientific">Nicotiana tabacum</name>
    <name type="common">Common tobacco</name>
    <dbReference type="NCBI Taxonomy" id="4097"/>
    <lineage>
        <taxon>Eukaryota</taxon>
        <taxon>Viridiplantae</taxon>
        <taxon>Streptophyta</taxon>
        <taxon>Embryophyta</taxon>
        <taxon>Tracheophyta</taxon>
        <taxon>Spermatophyta</taxon>
        <taxon>Magnoliopsida</taxon>
        <taxon>eudicotyledons</taxon>
        <taxon>Gunneridae</taxon>
        <taxon>Pentapetalae</taxon>
        <taxon>asterids</taxon>
        <taxon>lamiids</taxon>
        <taxon>Solanales</taxon>
        <taxon>Solanaceae</taxon>
        <taxon>Nicotianoideae</taxon>
        <taxon>Nicotianeae</taxon>
        <taxon>Nicotiana</taxon>
    </lineage>
</organism>
<dbReference type="OrthoDB" id="1680235at2759"/>
<reference evidence="2" key="1">
    <citation type="submission" date="2025-08" db="UniProtKB">
        <authorList>
            <consortium name="RefSeq"/>
        </authorList>
    </citation>
    <scope>IDENTIFICATION</scope>
</reference>
<dbReference type="PANTHER" id="PTHR22957:SF533">
    <property type="entry name" value="TBC1 DOMAIN FAMILY MEMBER 15-LIKE ISOFORM X1"/>
    <property type="match status" value="1"/>
</dbReference>